<dbReference type="InterPro" id="IPR025589">
    <property type="entry name" value="Toprim_C_rpt"/>
</dbReference>
<keyword evidence="5" id="KW-0238">DNA-binding</keyword>
<dbReference type="Pfam" id="PF13342">
    <property type="entry name" value="Toprim_Crpt"/>
    <property type="match status" value="1"/>
</dbReference>
<keyword evidence="4" id="KW-0799">Topoisomerase</keyword>
<dbReference type="InterPro" id="IPR013826">
    <property type="entry name" value="Topo_IA_cen_sub3"/>
</dbReference>
<feature type="domain" description="Toprim" evidence="12">
    <location>
        <begin position="3"/>
        <end position="133"/>
    </location>
</feature>
<name>A0ABY1QJ23_9BURK</name>
<dbReference type="InterPro" id="IPR023405">
    <property type="entry name" value="Topo_IA_core_domain"/>
</dbReference>
<evidence type="ECO:0000256" key="5">
    <source>
        <dbReference type="ARBA" id="ARBA00023125"/>
    </source>
</evidence>
<evidence type="ECO:0000256" key="10">
    <source>
        <dbReference type="ARBA" id="ARBA00032877"/>
    </source>
</evidence>
<dbReference type="EMBL" id="FXUL01000018">
    <property type="protein sequence ID" value="SMP72714.1"/>
    <property type="molecule type" value="Genomic_DNA"/>
</dbReference>
<proteinExistence type="inferred from homology"/>
<evidence type="ECO:0000256" key="4">
    <source>
        <dbReference type="ARBA" id="ARBA00023029"/>
    </source>
</evidence>
<dbReference type="SMART" id="SM00437">
    <property type="entry name" value="TOP1Ac"/>
    <property type="match status" value="1"/>
</dbReference>
<dbReference type="RefSeq" id="WP_283444150.1">
    <property type="nucleotide sequence ID" value="NZ_FXUL01000018.1"/>
</dbReference>
<dbReference type="PROSITE" id="PS50880">
    <property type="entry name" value="TOPRIM"/>
    <property type="match status" value="1"/>
</dbReference>
<evidence type="ECO:0000256" key="11">
    <source>
        <dbReference type="SAM" id="MobiDB-lite"/>
    </source>
</evidence>
<dbReference type="InterPro" id="IPR034144">
    <property type="entry name" value="TOPRIM_TopoIII"/>
</dbReference>
<dbReference type="Gene3D" id="3.40.50.140">
    <property type="match status" value="1"/>
</dbReference>
<reference evidence="14 15" key="1">
    <citation type="submission" date="2017-05" db="EMBL/GenBank/DDBJ databases">
        <authorList>
            <person name="Varghese N."/>
            <person name="Submissions S."/>
        </authorList>
    </citation>
    <scope>NUCLEOTIDE SEQUENCE [LARGE SCALE GENOMIC DNA]</scope>
    <source>
        <strain evidence="14 15">DSM 26001</strain>
    </source>
</reference>
<feature type="domain" description="Topo IA-type catalytic" evidence="13">
    <location>
        <begin position="150"/>
        <end position="612"/>
    </location>
</feature>
<dbReference type="PROSITE" id="PS52039">
    <property type="entry name" value="TOPO_IA_2"/>
    <property type="match status" value="1"/>
</dbReference>
<evidence type="ECO:0000256" key="6">
    <source>
        <dbReference type="ARBA" id="ARBA00023235"/>
    </source>
</evidence>
<evidence type="ECO:0000256" key="8">
    <source>
        <dbReference type="ARBA" id="ARBA00031985"/>
    </source>
</evidence>
<dbReference type="InterPro" id="IPR006171">
    <property type="entry name" value="TOPRIM_dom"/>
</dbReference>
<keyword evidence="6" id="KW-0413">Isomerase</keyword>
<evidence type="ECO:0000256" key="1">
    <source>
        <dbReference type="ARBA" id="ARBA00000213"/>
    </source>
</evidence>
<dbReference type="SMART" id="SM00436">
    <property type="entry name" value="TOP1Bc"/>
    <property type="match status" value="1"/>
</dbReference>
<dbReference type="InterPro" id="IPR013825">
    <property type="entry name" value="Topo_IA_cen_sub2"/>
</dbReference>
<dbReference type="Proteomes" id="UP001158049">
    <property type="component" value="Unassembled WGS sequence"/>
</dbReference>
<feature type="region of interest" description="Disordered" evidence="11">
    <location>
        <begin position="818"/>
        <end position="839"/>
    </location>
</feature>
<dbReference type="PROSITE" id="PS00396">
    <property type="entry name" value="TOPO_IA_1"/>
    <property type="match status" value="1"/>
</dbReference>
<dbReference type="InterPro" id="IPR003601">
    <property type="entry name" value="Topo_IA_2"/>
</dbReference>
<comment type="catalytic activity">
    <reaction evidence="1">
        <text>ATP-independent breakage of single-stranded DNA, followed by passage and rejoining.</text>
        <dbReference type="EC" id="5.6.2.1"/>
    </reaction>
</comment>
<evidence type="ECO:0000256" key="9">
    <source>
        <dbReference type="ARBA" id="ARBA00032235"/>
    </source>
</evidence>
<dbReference type="PANTHER" id="PTHR11390">
    <property type="entry name" value="PROKARYOTIC DNA TOPOISOMERASE"/>
    <property type="match status" value="1"/>
</dbReference>
<dbReference type="CDD" id="cd03362">
    <property type="entry name" value="TOPRIM_TopoIA_TopoIII"/>
    <property type="match status" value="1"/>
</dbReference>
<dbReference type="InterPro" id="IPR000380">
    <property type="entry name" value="Topo_IA"/>
</dbReference>
<dbReference type="EC" id="5.6.2.1" evidence="3"/>
<evidence type="ECO:0000313" key="14">
    <source>
        <dbReference type="EMBL" id="SMP72714.1"/>
    </source>
</evidence>
<dbReference type="CDD" id="cd00186">
    <property type="entry name" value="TOP1Ac"/>
    <property type="match status" value="1"/>
</dbReference>
<dbReference type="InterPro" id="IPR003602">
    <property type="entry name" value="Topo_IA_DNA-bd_dom"/>
</dbReference>
<dbReference type="InterPro" id="IPR023406">
    <property type="entry name" value="Topo_IA_AS"/>
</dbReference>
<dbReference type="PANTHER" id="PTHR11390:SF21">
    <property type="entry name" value="DNA TOPOISOMERASE 3-ALPHA"/>
    <property type="match status" value="1"/>
</dbReference>
<sequence>MSKMLIVAEKPSVAKDIAAALGGFSKVQNWLESDTAIVSCAVGHLVELFAPEAATTGRDLSSLPIIPARFALKVLEPSKAQYLLLERLMGRADVSSVVNACDAGREGELIFRLIYEKARCNKLMKRMWLQSMTPDAIRDAYGAMKPGAAYDNLSDAARCRSEADWVVGINGSRGISDLRGRQTHRRQIMAAGRVQTPTLAILVHQEQKIRGFILHDYWEVHGTFGVQAGTYVAKWFNPNAKEEGEEGLSNRFTVNARAEEVATKCRGVAPSSVTDTAKPVSKAAPRLFDLTSLQREANKRLKFSAKKTLDIAQALYEKHKATTYPRTDSTALPEDYVPTVVKTLTAFAGTSYEAHANMVLANSWMNAGKRIYDNSKISDHFAIVPTGLKPASLTADESKIYDMVVRRFIAAFFPSAQYQHTTRITLVSGESFKSTGKVLTAQGWLAVYGVDLDDDGKSPSLCVYTPGETVSNKDIVIKDLKTKPPVRFTEATLLGAMENAGKLVDDDDLRDAMKERGLGTPATRAATIEGLLSRVDGRGEPKEPYVDRNDNWLVPTIKGMDLVEFLDANGVDALTSPRLTGEWEQKLRQMEAGNYARDAFMSEIGELTRTIIEAIRQKAPALAVLPGCGCPKCGAQMVSGGPTYVCQTSCGFALWREIAGRMFSDEEITQLLVDRQTPTLEGFLSKKKAPFAASLKMNAEFKLDFVFIDDDETAHRNSLDASGNSVTCPACKSLMKRIKGKKGWFWACTNRDAECKKTMNDENGHAVATSAGTSLSNGTTVACTACAKPMRRIKGAKSYFWGCTGYADGCRTTMEDKDGKPVARQSKPTTVQQAAGAFL</sequence>
<comment type="similarity">
    <text evidence="2">Belongs to the type IA topoisomerase family.</text>
</comment>
<evidence type="ECO:0000313" key="15">
    <source>
        <dbReference type="Proteomes" id="UP001158049"/>
    </source>
</evidence>
<evidence type="ECO:0000259" key="12">
    <source>
        <dbReference type="PROSITE" id="PS50880"/>
    </source>
</evidence>
<dbReference type="PRINTS" id="PR00417">
    <property type="entry name" value="PRTPISMRASEI"/>
</dbReference>
<dbReference type="Gene3D" id="1.10.290.10">
    <property type="entry name" value="Topoisomerase I, domain 4"/>
    <property type="match status" value="1"/>
</dbReference>
<evidence type="ECO:0000256" key="3">
    <source>
        <dbReference type="ARBA" id="ARBA00012891"/>
    </source>
</evidence>
<dbReference type="Pfam" id="PF01131">
    <property type="entry name" value="Topoisom_bac"/>
    <property type="match status" value="1"/>
</dbReference>
<dbReference type="InterPro" id="IPR013497">
    <property type="entry name" value="Topo_IA_cen"/>
</dbReference>
<accession>A0ABY1QJ23</accession>
<dbReference type="Pfam" id="PF01751">
    <property type="entry name" value="Toprim"/>
    <property type="match status" value="1"/>
</dbReference>
<dbReference type="Gene3D" id="1.10.460.10">
    <property type="entry name" value="Topoisomerase I, domain 2"/>
    <property type="match status" value="1"/>
</dbReference>
<dbReference type="InterPro" id="IPR013824">
    <property type="entry name" value="Topo_IA_cen_sub1"/>
</dbReference>
<evidence type="ECO:0000256" key="7">
    <source>
        <dbReference type="ARBA" id="ARBA00030003"/>
    </source>
</evidence>
<protein>
    <recommendedName>
        <fullName evidence="3">DNA topoisomerase</fullName>
        <ecNumber evidence="3">5.6.2.1</ecNumber>
    </recommendedName>
    <alternativeName>
        <fullName evidence="10">Omega-protein</fullName>
    </alternativeName>
    <alternativeName>
        <fullName evidence="9">Relaxing enzyme</fullName>
    </alternativeName>
    <alternativeName>
        <fullName evidence="7">Swivelase</fullName>
    </alternativeName>
    <alternativeName>
        <fullName evidence="8">Untwisting enzyme</fullName>
    </alternativeName>
</protein>
<dbReference type="Gene3D" id="2.70.20.10">
    <property type="entry name" value="Topoisomerase I, domain 3"/>
    <property type="match status" value="1"/>
</dbReference>
<dbReference type="SUPFAM" id="SSF56712">
    <property type="entry name" value="Prokaryotic type I DNA topoisomerase"/>
    <property type="match status" value="1"/>
</dbReference>
<evidence type="ECO:0000256" key="2">
    <source>
        <dbReference type="ARBA" id="ARBA00009446"/>
    </source>
</evidence>
<gene>
    <name evidence="14" type="ORF">SAMN06295970_11899</name>
</gene>
<evidence type="ECO:0000259" key="13">
    <source>
        <dbReference type="PROSITE" id="PS52039"/>
    </source>
</evidence>
<organism evidence="14 15">
    <name type="scientific">Noviherbaspirillum suwonense</name>
    <dbReference type="NCBI Taxonomy" id="1224511"/>
    <lineage>
        <taxon>Bacteria</taxon>
        <taxon>Pseudomonadati</taxon>
        <taxon>Pseudomonadota</taxon>
        <taxon>Betaproteobacteria</taxon>
        <taxon>Burkholderiales</taxon>
        <taxon>Oxalobacteraceae</taxon>
        <taxon>Noviherbaspirillum</taxon>
    </lineage>
</organism>
<dbReference type="SMART" id="SM00493">
    <property type="entry name" value="TOPRIM"/>
    <property type="match status" value="1"/>
</dbReference>
<comment type="caution">
    <text evidence="14">The sequence shown here is derived from an EMBL/GenBank/DDBJ whole genome shotgun (WGS) entry which is preliminary data.</text>
</comment>
<keyword evidence="15" id="KW-1185">Reference proteome</keyword>